<evidence type="ECO:0000313" key="3">
    <source>
        <dbReference type="Proteomes" id="UP000190911"/>
    </source>
</evidence>
<dbReference type="PANTHER" id="PTHR37486">
    <property type="entry name" value="STRINGENT STARVATION PROTEIN B"/>
    <property type="match status" value="1"/>
</dbReference>
<dbReference type="Gene3D" id="2.30.30.220">
    <property type="entry name" value="SspB-like"/>
    <property type="match status" value="1"/>
</dbReference>
<dbReference type="OrthoDB" id="9797358at2"/>
<keyword evidence="3" id="KW-1185">Reference proteome</keyword>
<gene>
    <name evidence="2" type="ORF">SAMN05878437_0616</name>
</gene>
<evidence type="ECO:0000313" key="2">
    <source>
        <dbReference type="EMBL" id="SHL98357.1"/>
    </source>
</evidence>
<dbReference type="InParanoid" id="A0A1M7F3W5"/>
<dbReference type="RefSeq" id="WP_079551203.1">
    <property type="nucleotide sequence ID" value="NZ_LT670847.1"/>
</dbReference>
<organism evidence="2 3">
    <name type="scientific">Vreelandella subglaciescola</name>
    <dbReference type="NCBI Taxonomy" id="29571"/>
    <lineage>
        <taxon>Bacteria</taxon>
        <taxon>Pseudomonadati</taxon>
        <taxon>Pseudomonadota</taxon>
        <taxon>Gammaproteobacteria</taxon>
        <taxon>Oceanospirillales</taxon>
        <taxon>Halomonadaceae</taxon>
        <taxon>Vreelandella</taxon>
    </lineage>
</organism>
<dbReference type="STRING" id="29571.SAMN05878437_0616"/>
<dbReference type="Proteomes" id="UP000190911">
    <property type="component" value="Chromosome I"/>
</dbReference>
<sequence length="189" mass="20036">MTRSSRPYLARALYEWLLDNELTPYLVVDATLPGVEVPRQSVQNGQIVLNASPTAVRDFFMENQAIGFSARFGGQPMQIMIPIEALLAVYASENGAGMVFGHEPDLTAPDEPDASGEQSDTVTAAQGEGASAKPALSAVSDASDGASPEVDTGKDKDKEKTPDASDSGAKSQNKAKDTPKKKPTLRVIK</sequence>
<dbReference type="NCBIfam" id="NF008769">
    <property type="entry name" value="PRK11798.2-5"/>
    <property type="match status" value="1"/>
</dbReference>
<dbReference type="PANTHER" id="PTHR37486:SF1">
    <property type="entry name" value="STRINGENT STARVATION PROTEIN B"/>
    <property type="match status" value="1"/>
</dbReference>
<dbReference type="InterPro" id="IPR007481">
    <property type="entry name" value="SspB"/>
</dbReference>
<feature type="compositionally biased region" description="Basic and acidic residues" evidence="1">
    <location>
        <begin position="151"/>
        <end position="163"/>
    </location>
</feature>
<dbReference type="GO" id="GO:0045732">
    <property type="term" value="P:positive regulation of protein catabolic process"/>
    <property type="evidence" value="ECO:0007669"/>
    <property type="project" value="TreeGrafter"/>
</dbReference>
<dbReference type="FunCoup" id="A0A1M7F3W5">
    <property type="interactions" value="118"/>
</dbReference>
<dbReference type="GO" id="GO:0005840">
    <property type="term" value="C:ribosome"/>
    <property type="evidence" value="ECO:0007669"/>
    <property type="project" value="TreeGrafter"/>
</dbReference>
<dbReference type="Pfam" id="PF04386">
    <property type="entry name" value="SspB"/>
    <property type="match status" value="1"/>
</dbReference>
<feature type="region of interest" description="Disordered" evidence="1">
    <location>
        <begin position="101"/>
        <end position="189"/>
    </location>
</feature>
<accession>A0A1M7F3W5</accession>
<name>A0A1M7F3W5_9GAMM</name>
<dbReference type="EMBL" id="LT670847">
    <property type="protein sequence ID" value="SHL98357.1"/>
    <property type="molecule type" value="Genomic_DNA"/>
</dbReference>
<proteinExistence type="predicted"/>
<dbReference type="GO" id="GO:0005829">
    <property type="term" value="C:cytosol"/>
    <property type="evidence" value="ECO:0007669"/>
    <property type="project" value="TreeGrafter"/>
</dbReference>
<reference evidence="2 3" key="1">
    <citation type="submission" date="2016-11" db="EMBL/GenBank/DDBJ databases">
        <authorList>
            <person name="Jaros S."/>
            <person name="Januszkiewicz K."/>
            <person name="Wedrychowicz H."/>
        </authorList>
    </citation>
    <scope>NUCLEOTIDE SEQUENCE [LARGE SCALE GENOMIC DNA]</scope>
    <source>
        <strain evidence="2 3">ACAM 12</strain>
    </source>
</reference>
<dbReference type="InterPro" id="IPR036760">
    <property type="entry name" value="SspB-like_sf"/>
</dbReference>
<dbReference type="AlphaFoldDB" id="A0A1M7F3W5"/>
<dbReference type="SUPFAM" id="SSF101738">
    <property type="entry name" value="SspB-like"/>
    <property type="match status" value="1"/>
</dbReference>
<protein>
    <submittedName>
        <fullName evidence="2">Stringent starvation protein B</fullName>
    </submittedName>
</protein>
<evidence type="ECO:0000256" key="1">
    <source>
        <dbReference type="SAM" id="MobiDB-lite"/>
    </source>
</evidence>